<feature type="coiled-coil region" evidence="2">
    <location>
        <begin position="52"/>
        <end position="100"/>
    </location>
</feature>
<accession>A0A518GJK0</accession>
<dbReference type="KEGG" id="peh:Spb1_06240"/>
<keyword evidence="2" id="KW-0175">Coiled coil</keyword>
<dbReference type="OrthoDB" id="9815217at2"/>
<protein>
    <submittedName>
        <fullName evidence="4">Motility protein B</fullName>
    </submittedName>
</protein>
<dbReference type="Pfam" id="PF00691">
    <property type="entry name" value="OmpA"/>
    <property type="match status" value="1"/>
</dbReference>
<keyword evidence="1" id="KW-0472">Membrane</keyword>
<dbReference type="EMBL" id="CP036299">
    <property type="protein sequence ID" value="QDV28759.1"/>
    <property type="molecule type" value="Genomic_DNA"/>
</dbReference>
<reference evidence="4 5" key="1">
    <citation type="submission" date="2019-02" db="EMBL/GenBank/DDBJ databases">
        <title>Deep-cultivation of Planctomycetes and their phenomic and genomic characterization uncovers novel biology.</title>
        <authorList>
            <person name="Wiegand S."/>
            <person name="Jogler M."/>
            <person name="Boedeker C."/>
            <person name="Pinto D."/>
            <person name="Vollmers J."/>
            <person name="Rivas-Marin E."/>
            <person name="Kohn T."/>
            <person name="Peeters S.H."/>
            <person name="Heuer A."/>
            <person name="Rast P."/>
            <person name="Oberbeckmann S."/>
            <person name="Bunk B."/>
            <person name="Jeske O."/>
            <person name="Meyerdierks A."/>
            <person name="Storesund J.E."/>
            <person name="Kallscheuer N."/>
            <person name="Luecker S."/>
            <person name="Lage O.M."/>
            <person name="Pohl T."/>
            <person name="Merkel B.J."/>
            <person name="Hornburger P."/>
            <person name="Mueller R.-W."/>
            <person name="Bruemmer F."/>
            <person name="Labrenz M."/>
            <person name="Spormann A.M."/>
            <person name="Op den Camp H."/>
            <person name="Overmann J."/>
            <person name="Amann R."/>
            <person name="Jetten M.S.M."/>
            <person name="Mascher T."/>
            <person name="Medema M.H."/>
            <person name="Devos D.P."/>
            <person name="Kaster A.-K."/>
            <person name="Ovreas L."/>
            <person name="Rohde M."/>
            <person name="Galperin M.Y."/>
            <person name="Jogler C."/>
        </authorList>
    </citation>
    <scope>NUCLEOTIDE SEQUENCE [LARGE SCALE GENOMIC DNA]</scope>
    <source>
        <strain evidence="4 5">Spb1</strain>
    </source>
</reference>
<evidence type="ECO:0000256" key="1">
    <source>
        <dbReference type="PROSITE-ProRule" id="PRU00473"/>
    </source>
</evidence>
<organism evidence="4 5">
    <name type="scientific">Planctopirus ephydatiae</name>
    <dbReference type="NCBI Taxonomy" id="2528019"/>
    <lineage>
        <taxon>Bacteria</taxon>
        <taxon>Pseudomonadati</taxon>
        <taxon>Planctomycetota</taxon>
        <taxon>Planctomycetia</taxon>
        <taxon>Planctomycetales</taxon>
        <taxon>Planctomycetaceae</taxon>
        <taxon>Planctopirus</taxon>
    </lineage>
</organism>
<dbReference type="PROSITE" id="PS51123">
    <property type="entry name" value="OMPA_2"/>
    <property type="match status" value="1"/>
</dbReference>
<evidence type="ECO:0000313" key="4">
    <source>
        <dbReference type="EMBL" id="QDV28759.1"/>
    </source>
</evidence>
<proteinExistence type="predicted"/>
<evidence type="ECO:0000259" key="3">
    <source>
        <dbReference type="PROSITE" id="PS51123"/>
    </source>
</evidence>
<dbReference type="Proteomes" id="UP000315349">
    <property type="component" value="Chromosome"/>
</dbReference>
<dbReference type="Gene3D" id="3.30.1330.60">
    <property type="entry name" value="OmpA-like domain"/>
    <property type="match status" value="1"/>
</dbReference>
<sequence>MGPYLRCFVLALLCLVVAMQSGCHCREKRMLRQSQMHSRQLYQQYQGLAMERNQFQGNLSQLMAEKAQLEQQNATLRNGLELANQRVDNMLAANSSLEDKVKNMLTSSTKNPLSTDANQRMEELRRKYPDFEFDPQTGVSKFQENLLFASGSDEIRPEAYALLQEFARIMNSADSKHLKVLVVGHTDDKPISRKAVADKHPTNWHLSTDRANSVVLALKKSGLAEQRMGAAGYSLFQPLAPNSDDKNRQKNRRVEIFVLAPDAVVAGWETGGANN</sequence>
<dbReference type="SUPFAM" id="SSF103088">
    <property type="entry name" value="OmpA-like"/>
    <property type="match status" value="1"/>
</dbReference>
<dbReference type="CDD" id="cd07185">
    <property type="entry name" value="OmpA_C-like"/>
    <property type="match status" value="1"/>
</dbReference>
<name>A0A518GJK0_9PLAN</name>
<dbReference type="AlphaFoldDB" id="A0A518GJK0"/>
<dbReference type="InterPro" id="IPR050330">
    <property type="entry name" value="Bact_OuterMem_StrucFunc"/>
</dbReference>
<feature type="domain" description="OmpA-like" evidence="3">
    <location>
        <begin position="135"/>
        <end position="262"/>
    </location>
</feature>
<keyword evidence="5" id="KW-1185">Reference proteome</keyword>
<dbReference type="PANTHER" id="PTHR30329">
    <property type="entry name" value="STATOR ELEMENT OF FLAGELLAR MOTOR COMPLEX"/>
    <property type="match status" value="1"/>
</dbReference>
<dbReference type="InterPro" id="IPR036737">
    <property type="entry name" value="OmpA-like_sf"/>
</dbReference>
<gene>
    <name evidence="4" type="primary">motB_1</name>
    <name evidence="4" type="ORF">Spb1_06240</name>
</gene>
<dbReference type="RefSeq" id="WP_145295602.1">
    <property type="nucleotide sequence ID" value="NZ_CP036299.1"/>
</dbReference>
<dbReference type="InterPro" id="IPR006665">
    <property type="entry name" value="OmpA-like"/>
</dbReference>
<dbReference type="GO" id="GO:0016020">
    <property type="term" value="C:membrane"/>
    <property type="evidence" value="ECO:0007669"/>
    <property type="project" value="UniProtKB-UniRule"/>
</dbReference>
<evidence type="ECO:0000256" key="2">
    <source>
        <dbReference type="SAM" id="Coils"/>
    </source>
</evidence>
<evidence type="ECO:0000313" key="5">
    <source>
        <dbReference type="Proteomes" id="UP000315349"/>
    </source>
</evidence>
<dbReference type="PANTHER" id="PTHR30329:SF21">
    <property type="entry name" value="LIPOPROTEIN YIAD-RELATED"/>
    <property type="match status" value="1"/>
</dbReference>